<dbReference type="PROSITE" id="PS50850">
    <property type="entry name" value="MFS"/>
    <property type="match status" value="1"/>
</dbReference>
<evidence type="ECO:0000256" key="2">
    <source>
        <dbReference type="ARBA" id="ARBA00022448"/>
    </source>
</evidence>
<dbReference type="CDD" id="cd17321">
    <property type="entry name" value="MFS_MMR_MDR_like"/>
    <property type="match status" value="1"/>
</dbReference>
<evidence type="ECO:0000256" key="4">
    <source>
        <dbReference type="ARBA" id="ARBA00022989"/>
    </source>
</evidence>
<dbReference type="Pfam" id="PF07690">
    <property type="entry name" value="MFS_1"/>
    <property type="match status" value="1"/>
</dbReference>
<feature type="transmembrane region" description="Helical" evidence="6">
    <location>
        <begin position="57"/>
        <end position="76"/>
    </location>
</feature>
<feature type="transmembrane region" description="Helical" evidence="6">
    <location>
        <begin position="400"/>
        <end position="429"/>
    </location>
</feature>
<feature type="transmembrane region" description="Helical" evidence="6">
    <location>
        <begin position="209"/>
        <end position="228"/>
    </location>
</feature>
<organism evidence="8 9">
    <name type="scientific">Oenococcus sicerae</name>
    <dbReference type="NCBI Taxonomy" id="2203724"/>
    <lineage>
        <taxon>Bacteria</taxon>
        <taxon>Bacillati</taxon>
        <taxon>Bacillota</taxon>
        <taxon>Bacilli</taxon>
        <taxon>Lactobacillales</taxon>
        <taxon>Lactobacillaceae</taxon>
        <taxon>Oenococcus</taxon>
    </lineage>
</organism>
<sequence>MLFVQNTNSQVSNKLDKDHICILIALGMLTFMSVLDGSIVNIALPSISKDLHIPLNQATWTVIVYLIVISGLLLLFGRMGDVFGKIKIFKIGTVIFTIGSFLAGISEFGLIFLLAARVVQAIGASMAMATSFGITTSNFPASMRARAMSITGMFVSLGAIAGPAIGGAILSLLSWSYIFWVNVPFGLLTILIGIKYFPKDTIAQPDEKIDYTGSILFFAFIAIFFLAVNAAEVVGFQDILVISGLVISILFLIAFIKVENVIKEPMIKLEIFKNQLYSISLTTAFLVFAINSYTNILMPFYLQDLRKLTPGQTGLILMCFPIANFIFSPISGWAGDKFDKELITLIGLAGLTLSQIGYLSIGGASPYLLLVITLIANGMSSAIFMSPNNALTMSTVPRPLLGIAGSVTALARNVGFIVGNTFATTMLFIGMSQLAGYRVVNYLPKHPEYFIQSMHWSFIFAALMSLLAFALTLYRMLKRNALHKYVARN</sequence>
<evidence type="ECO:0000256" key="6">
    <source>
        <dbReference type="SAM" id="Phobius"/>
    </source>
</evidence>
<protein>
    <submittedName>
        <fullName evidence="8">MFS transporter</fullName>
    </submittedName>
</protein>
<dbReference type="PRINTS" id="PR01036">
    <property type="entry name" value="TCRTETB"/>
</dbReference>
<dbReference type="InterPro" id="IPR036259">
    <property type="entry name" value="MFS_trans_sf"/>
</dbReference>
<evidence type="ECO:0000256" key="5">
    <source>
        <dbReference type="ARBA" id="ARBA00023136"/>
    </source>
</evidence>
<evidence type="ECO:0000256" key="1">
    <source>
        <dbReference type="ARBA" id="ARBA00004651"/>
    </source>
</evidence>
<dbReference type="EMBL" id="CP029684">
    <property type="protein sequence ID" value="QAS69361.1"/>
    <property type="molecule type" value="Genomic_DNA"/>
</dbReference>
<name>A0ABX5QKQ5_9LACO</name>
<feature type="transmembrane region" description="Helical" evidence="6">
    <location>
        <begin position="20"/>
        <end position="45"/>
    </location>
</feature>
<keyword evidence="4 6" id="KW-1133">Transmembrane helix</keyword>
<evidence type="ECO:0000256" key="3">
    <source>
        <dbReference type="ARBA" id="ARBA00022692"/>
    </source>
</evidence>
<feature type="transmembrane region" description="Helical" evidence="6">
    <location>
        <begin position="147"/>
        <end position="171"/>
    </location>
</feature>
<feature type="transmembrane region" description="Helical" evidence="6">
    <location>
        <begin position="367"/>
        <end position="388"/>
    </location>
</feature>
<feature type="transmembrane region" description="Helical" evidence="6">
    <location>
        <begin position="88"/>
        <end position="105"/>
    </location>
</feature>
<feature type="transmembrane region" description="Helical" evidence="6">
    <location>
        <begin position="342"/>
        <end position="361"/>
    </location>
</feature>
<dbReference type="SUPFAM" id="SSF103473">
    <property type="entry name" value="MFS general substrate transporter"/>
    <property type="match status" value="1"/>
</dbReference>
<evidence type="ECO:0000313" key="8">
    <source>
        <dbReference type="EMBL" id="QAS69361.1"/>
    </source>
</evidence>
<comment type="subcellular location">
    <subcellularLocation>
        <location evidence="1">Cell membrane</location>
        <topology evidence="1">Multi-pass membrane protein</topology>
    </subcellularLocation>
</comment>
<dbReference type="Gene3D" id="1.20.1250.20">
    <property type="entry name" value="MFS general substrate transporter like domains"/>
    <property type="match status" value="1"/>
</dbReference>
<reference evidence="8 9" key="1">
    <citation type="journal article" date="2019" name="Syst. Appl. Microbiol.">
        <title>Oenococcus sicerae sp. nov., isolated from French cider.</title>
        <authorList>
            <person name="Cousin F.J."/>
            <person name="Le Guellec R."/>
            <person name="Chagnot C."/>
            <person name="Goux D."/>
            <person name="Dalmasso M."/>
            <person name="Laplace J.M."/>
            <person name="Cretenet M."/>
        </authorList>
    </citation>
    <scope>NUCLEOTIDE SEQUENCE [LARGE SCALE GENOMIC DNA]</scope>
    <source>
        <strain evidence="8 9">UCMA 15228</strain>
    </source>
</reference>
<feature type="transmembrane region" description="Helical" evidence="6">
    <location>
        <begin position="276"/>
        <end position="294"/>
    </location>
</feature>
<keyword evidence="3 6" id="KW-0812">Transmembrane</keyword>
<keyword evidence="9" id="KW-1185">Reference proteome</keyword>
<evidence type="ECO:0000259" key="7">
    <source>
        <dbReference type="PROSITE" id="PS50850"/>
    </source>
</evidence>
<proteinExistence type="predicted"/>
<dbReference type="InterPro" id="IPR011701">
    <property type="entry name" value="MFS"/>
</dbReference>
<feature type="transmembrane region" description="Helical" evidence="6">
    <location>
        <begin position="177"/>
        <end position="197"/>
    </location>
</feature>
<dbReference type="Gene3D" id="1.20.1720.10">
    <property type="entry name" value="Multidrug resistance protein D"/>
    <property type="match status" value="1"/>
</dbReference>
<dbReference type="Proteomes" id="UP000286907">
    <property type="component" value="Chromosome"/>
</dbReference>
<feature type="transmembrane region" description="Helical" evidence="6">
    <location>
        <begin position="234"/>
        <end position="256"/>
    </location>
</feature>
<dbReference type="InterPro" id="IPR020846">
    <property type="entry name" value="MFS_dom"/>
</dbReference>
<feature type="transmembrane region" description="Helical" evidence="6">
    <location>
        <begin position="314"/>
        <end position="335"/>
    </location>
</feature>
<feature type="transmembrane region" description="Helical" evidence="6">
    <location>
        <begin position="111"/>
        <end position="135"/>
    </location>
</feature>
<dbReference type="PANTHER" id="PTHR42718:SF9">
    <property type="entry name" value="MAJOR FACILITATOR SUPERFAMILY MULTIDRUG TRANSPORTER MFSC"/>
    <property type="match status" value="1"/>
</dbReference>
<keyword evidence="2" id="KW-0813">Transport</keyword>
<dbReference type="PANTHER" id="PTHR42718">
    <property type="entry name" value="MAJOR FACILITATOR SUPERFAMILY MULTIDRUG TRANSPORTER MFSC"/>
    <property type="match status" value="1"/>
</dbReference>
<accession>A0ABX5QKQ5</accession>
<evidence type="ECO:0000313" key="9">
    <source>
        <dbReference type="Proteomes" id="UP000286907"/>
    </source>
</evidence>
<gene>
    <name evidence="8" type="ORF">DLJ48_01905</name>
</gene>
<feature type="transmembrane region" description="Helical" evidence="6">
    <location>
        <begin position="449"/>
        <end position="474"/>
    </location>
</feature>
<keyword evidence="5 6" id="KW-0472">Membrane</keyword>
<feature type="domain" description="Major facilitator superfamily (MFS) profile" evidence="7">
    <location>
        <begin position="22"/>
        <end position="480"/>
    </location>
</feature>